<evidence type="ECO:0000313" key="11">
    <source>
        <dbReference type="Proteomes" id="UP000441354"/>
    </source>
</evidence>
<dbReference type="GO" id="GO:0005886">
    <property type="term" value="C:plasma membrane"/>
    <property type="evidence" value="ECO:0007669"/>
    <property type="project" value="UniProtKB-SubCell"/>
</dbReference>
<dbReference type="RefSeq" id="WP_151572366.1">
    <property type="nucleotide sequence ID" value="NZ_WBOT01000001.1"/>
</dbReference>
<sequence>MNQKLSFSFTIAVGFMLFALFFGAGNLIFPAMLGQSAGTNIWWANAGFVVTGVGLPLLGVIALGISGKDDLQSLASRVHPIFGLIFTVALYLSIGPLFAIPRTGTVSYEIGIKPFIASDYQTLALVIFTIIFFGITAFFSMKSSKIVDIVGKFLTPILLVFIGILIVTALINPMGAFQAPSENYLSDSFFKGFQEGYLTMDALASFVFGIIVIEAIRSKGVTGKKDITKAILKAGLIAAGLLAIIYTSLGLIGASSVENFGLLANGGEVLTNTSNHYFGSFGGILLSLIVLGACLTTSIGLITSCAAYFNKLLPSLSYNTFVIIFSAFSTILANFGLNELIAFSVPVLVAIYPLAICLMFLTFANSLFKGRKEVYQFSILLTFIVSLFDGLAAAEIKVSFIDNLFTDYLPLYSVGLGWLIPAIIGGLLGFIISMIKNGGSADVNMKKSA</sequence>
<feature type="transmembrane region" description="Helical" evidence="9">
    <location>
        <begin position="197"/>
        <end position="216"/>
    </location>
</feature>
<keyword evidence="6 9" id="KW-0029">Amino-acid transport</keyword>
<dbReference type="GO" id="GO:0015190">
    <property type="term" value="F:L-leucine transmembrane transporter activity"/>
    <property type="evidence" value="ECO:0007669"/>
    <property type="project" value="TreeGrafter"/>
</dbReference>
<evidence type="ECO:0000313" key="10">
    <source>
        <dbReference type="EMBL" id="KAB2335760.1"/>
    </source>
</evidence>
<dbReference type="InterPro" id="IPR004685">
    <property type="entry name" value="Brnchd-chn_aa_trnsp_Livcs"/>
</dbReference>
<dbReference type="Proteomes" id="UP000441354">
    <property type="component" value="Unassembled WGS sequence"/>
</dbReference>
<dbReference type="PANTHER" id="PTHR30588">
    <property type="entry name" value="BRANCHED-CHAIN AMINO ACID TRANSPORT SYSTEM 2 CARRIER PROTEIN"/>
    <property type="match status" value="1"/>
</dbReference>
<feature type="transmembrane region" description="Helical" evidence="9">
    <location>
        <begin position="78"/>
        <end position="100"/>
    </location>
</feature>
<evidence type="ECO:0000256" key="4">
    <source>
        <dbReference type="ARBA" id="ARBA00022475"/>
    </source>
</evidence>
<keyword evidence="8 9" id="KW-0472">Membrane</keyword>
<dbReference type="PANTHER" id="PTHR30588:SF0">
    <property type="entry name" value="BRANCHED-CHAIN AMINO ACID PERMEASE BRNQ"/>
    <property type="match status" value="1"/>
</dbReference>
<dbReference type="GO" id="GO:0015820">
    <property type="term" value="P:L-leucine transport"/>
    <property type="evidence" value="ECO:0007669"/>
    <property type="project" value="TreeGrafter"/>
</dbReference>
<comment type="caution">
    <text evidence="10">The sequence shown here is derived from an EMBL/GenBank/DDBJ whole genome shotgun (WGS) entry which is preliminary data.</text>
</comment>
<evidence type="ECO:0000256" key="6">
    <source>
        <dbReference type="ARBA" id="ARBA00022970"/>
    </source>
</evidence>
<keyword evidence="11" id="KW-1185">Reference proteome</keyword>
<evidence type="ECO:0000256" key="8">
    <source>
        <dbReference type="ARBA" id="ARBA00023136"/>
    </source>
</evidence>
<dbReference type="EMBL" id="WBOT01000001">
    <property type="protein sequence ID" value="KAB2335760.1"/>
    <property type="molecule type" value="Genomic_DNA"/>
</dbReference>
<evidence type="ECO:0000256" key="3">
    <source>
        <dbReference type="ARBA" id="ARBA00022448"/>
    </source>
</evidence>
<feature type="transmembrane region" description="Helical" evidence="9">
    <location>
        <begin position="153"/>
        <end position="177"/>
    </location>
</feature>
<proteinExistence type="inferred from homology"/>
<gene>
    <name evidence="10" type="primary">brnQ</name>
    <name evidence="10" type="ORF">F7732_04115</name>
</gene>
<dbReference type="GO" id="GO:0015188">
    <property type="term" value="F:L-isoleucine transmembrane transporter activity"/>
    <property type="evidence" value="ECO:0007669"/>
    <property type="project" value="TreeGrafter"/>
</dbReference>
<dbReference type="NCBIfam" id="TIGR00796">
    <property type="entry name" value="livcs"/>
    <property type="match status" value="1"/>
</dbReference>
<evidence type="ECO:0000256" key="1">
    <source>
        <dbReference type="ARBA" id="ARBA00004651"/>
    </source>
</evidence>
<protein>
    <recommendedName>
        <fullName evidence="9">Branched-chain amino acid transport system carrier protein</fullName>
    </recommendedName>
</protein>
<feature type="transmembrane region" description="Helical" evidence="9">
    <location>
        <begin position="374"/>
        <end position="394"/>
    </location>
</feature>
<keyword evidence="5 9" id="KW-0812">Transmembrane</keyword>
<evidence type="ECO:0000256" key="9">
    <source>
        <dbReference type="RuleBase" id="RU362122"/>
    </source>
</evidence>
<feature type="transmembrane region" description="Helical" evidence="9">
    <location>
        <begin position="414"/>
        <end position="435"/>
    </location>
</feature>
<comment type="similarity">
    <text evidence="2 9">Belongs to the branched chain amino acid transporter family.</text>
</comment>
<dbReference type="GO" id="GO:0005304">
    <property type="term" value="F:L-valine transmembrane transporter activity"/>
    <property type="evidence" value="ECO:0007669"/>
    <property type="project" value="TreeGrafter"/>
</dbReference>
<keyword evidence="7 9" id="KW-1133">Transmembrane helix</keyword>
<dbReference type="Pfam" id="PF05525">
    <property type="entry name" value="Branch_AA_trans"/>
    <property type="match status" value="1"/>
</dbReference>
<dbReference type="AlphaFoldDB" id="A0A7V7RQL8"/>
<feature type="transmembrane region" description="Helical" evidence="9">
    <location>
        <begin position="277"/>
        <end position="309"/>
    </location>
</feature>
<accession>A0A7V7RQL8</accession>
<name>A0A7V7RQL8_9BACI</name>
<dbReference type="OrthoDB" id="9783920at2"/>
<feature type="transmembrane region" description="Helical" evidence="9">
    <location>
        <begin position="120"/>
        <end position="141"/>
    </location>
</feature>
<reference evidence="10 11" key="1">
    <citation type="journal article" date="2014" name="Arch. Microbiol.">
        <title>Bacillus mesophilum sp. nov., strain IITR-54T, a novel 4-chlorobiphenyl dechlorinating bacterium.</title>
        <authorList>
            <person name="Manickam N."/>
            <person name="Singh N.K."/>
            <person name="Bajaj A."/>
            <person name="Kumar R.M."/>
            <person name="Kaur G."/>
            <person name="Kaur N."/>
            <person name="Bala M."/>
            <person name="Kumar A."/>
            <person name="Mayilraj S."/>
        </authorList>
    </citation>
    <scope>NUCLEOTIDE SEQUENCE [LARGE SCALE GENOMIC DNA]</scope>
    <source>
        <strain evidence="10 11">IITR-54</strain>
    </source>
</reference>
<keyword evidence="3 9" id="KW-0813">Transport</keyword>
<comment type="function">
    <text evidence="9">Component of the transport system for branched-chain amino acids.</text>
</comment>
<feature type="transmembrane region" description="Helical" evidence="9">
    <location>
        <begin position="341"/>
        <end position="362"/>
    </location>
</feature>
<feature type="transmembrane region" description="Helical" evidence="9">
    <location>
        <begin position="7"/>
        <end position="29"/>
    </location>
</feature>
<evidence type="ECO:0000256" key="2">
    <source>
        <dbReference type="ARBA" id="ARBA00008540"/>
    </source>
</evidence>
<feature type="transmembrane region" description="Helical" evidence="9">
    <location>
        <begin position="316"/>
        <end position="335"/>
    </location>
</feature>
<dbReference type="GO" id="GO:0015818">
    <property type="term" value="P:isoleucine transport"/>
    <property type="evidence" value="ECO:0007669"/>
    <property type="project" value="TreeGrafter"/>
</dbReference>
<keyword evidence="4" id="KW-1003">Cell membrane</keyword>
<feature type="transmembrane region" description="Helical" evidence="9">
    <location>
        <begin position="236"/>
        <end position="257"/>
    </location>
</feature>
<evidence type="ECO:0000256" key="5">
    <source>
        <dbReference type="ARBA" id="ARBA00022692"/>
    </source>
</evidence>
<evidence type="ECO:0000256" key="7">
    <source>
        <dbReference type="ARBA" id="ARBA00022989"/>
    </source>
</evidence>
<organism evidence="10 11">
    <name type="scientific">Bacillus mesophilum</name>
    <dbReference type="NCBI Taxonomy" id="1071718"/>
    <lineage>
        <taxon>Bacteria</taxon>
        <taxon>Bacillati</taxon>
        <taxon>Bacillota</taxon>
        <taxon>Bacilli</taxon>
        <taxon>Bacillales</taxon>
        <taxon>Bacillaceae</taxon>
        <taxon>Bacillus</taxon>
    </lineage>
</organism>
<feature type="transmembrane region" description="Helical" evidence="9">
    <location>
        <begin position="41"/>
        <end position="66"/>
    </location>
</feature>
<comment type="subcellular location">
    <subcellularLocation>
        <location evidence="1 9">Cell membrane</location>
        <topology evidence="1 9">Multi-pass membrane protein</topology>
    </subcellularLocation>
</comment>